<keyword evidence="1" id="KW-1133">Transmembrane helix</keyword>
<evidence type="ECO:0000256" key="1">
    <source>
        <dbReference type="SAM" id="Phobius"/>
    </source>
</evidence>
<feature type="signal peptide" evidence="2">
    <location>
        <begin position="1"/>
        <end position="23"/>
    </location>
</feature>
<proteinExistence type="predicted"/>
<reference evidence="3" key="1">
    <citation type="submission" date="2021-01" db="EMBL/GenBank/DDBJ databases">
        <authorList>
            <person name="Kaushik A."/>
        </authorList>
    </citation>
    <scope>NUCLEOTIDE SEQUENCE</scope>
    <source>
        <strain evidence="3">AG6-10EEA</strain>
    </source>
</reference>
<evidence type="ECO:0008006" key="5">
    <source>
        <dbReference type="Google" id="ProtNLM"/>
    </source>
</evidence>
<sequence>MTSPICGWNVWLIVFAVFRSSSGCRLQIQDTEQATSFLSCPKWSAAATVSHPGEGAFLSGSPRPICGSLVGASNASAGDDAKWYPGSWLWQCLAAAADGSISSPAPATTHLDPAFGCSNCASASASAASSAASCTRSSNAASTVTKEAFGTTGTVDLIGAAITYMWHATIEIASRMEVNLLQICCASTVACFVTLVLFPLTVSF</sequence>
<feature type="transmembrane region" description="Helical" evidence="1">
    <location>
        <begin position="180"/>
        <end position="202"/>
    </location>
</feature>
<dbReference type="AlphaFoldDB" id="A0A8H2X7Q1"/>
<comment type="caution">
    <text evidence="3">The sequence shown here is derived from an EMBL/GenBank/DDBJ whole genome shotgun (WGS) entry which is preliminary data.</text>
</comment>
<keyword evidence="2" id="KW-0732">Signal</keyword>
<name>A0A8H2X7Q1_9AGAM</name>
<keyword evidence="1" id="KW-0472">Membrane</keyword>
<organism evidence="3 4">
    <name type="scientific">Rhizoctonia solani</name>
    <dbReference type="NCBI Taxonomy" id="456999"/>
    <lineage>
        <taxon>Eukaryota</taxon>
        <taxon>Fungi</taxon>
        <taxon>Dikarya</taxon>
        <taxon>Basidiomycota</taxon>
        <taxon>Agaricomycotina</taxon>
        <taxon>Agaricomycetes</taxon>
        <taxon>Cantharellales</taxon>
        <taxon>Ceratobasidiaceae</taxon>
        <taxon>Rhizoctonia</taxon>
    </lineage>
</organism>
<keyword evidence="1" id="KW-0812">Transmembrane</keyword>
<evidence type="ECO:0000313" key="3">
    <source>
        <dbReference type="EMBL" id="CAE6415375.1"/>
    </source>
</evidence>
<protein>
    <recommendedName>
        <fullName evidence="5">Secreted protein</fullName>
    </recommendedName>
</protein>
<evidence type="ECO:0000256" key="2">
    <source>
        <dbReference type="SAM" id="SignalP"/>
    </source>
</evidence>
<dbReference type="EMBL" id="CAJMXA010000089">
    <property type="protein sequence ID" value="CAE6415375.1"/>
    <property type="molecule type" value="Genomic_DNA"/>
</dbReference>
<feature type="chain" id="PRO_5034454556" description="Secreted protein" evidence="2">
    <location>
        <begin position="24"/>
        <end position="204"/>
    </location>
</feature>
<gene>
    <name evidence="3" type="ORF">RDB_LOCUS5521</name>
</gene>
<dbReference type="Proteomes" id="UP000663853">
    <property type="component" value="Unassembled WGS sequence"/>
</dbReference>
<accession>A0A8H2X7Q1</accession>
<evidence type="ECO:0000313" key="4">
    <source>
        <dbReference type="Proteomes" id="UP000663853"/>
    </source>
</evidence>